<dbReference type="EMBL" id="JARBDR010000141">
    <property type="protein sequence ID" value="KAJ8320232.1"/>
    <property type="molecule type" value="Genomic_DNA"/>
</dbReference>
<gene>
    <name evidence="3" type="ORF">KUTeg_001819</name>
</gene>
<dbReference type="InterPro" id="IPR003961">
    <property type="entry name" value="FN3_dom"/>
</dbReference>
<reference evidence="3 4" key="1">
    <citation type="submission" date="2022-12" db="EMBL/GenBank/DDBJ databases">
        <title>Chromosome-level genome of Tegillarca granosa.</title>
        <authorList>
            <person name="Kim J."/>
        </authorList>
    </citation>
    <scope>NUCLEOTIDE SEQUENCE [LARGE SCALE GENOMIC DNA]</scope>
    <source>
        <strain evidence="3">Teg-2019</strain>
        <tissue evidence="3">Adductor muscle</tissue>
    </source>
</reference>
<evidence type="ECO:0000313" key="4">
    <source>
        <dbReference type="Proteomes" id="UP001217089"/>
    </source>
</evidence>
<accession>A0ABQ9FW67</accession>
<keyword evidence="1" id="KW-0175">Coiled coil</keyword>
<name>A0ABQ9FW67_TEGGR</name>
<protein>
    <recommendedName>
        <fullName evidence="2">Fibronectin type-III domain-containing protein</fullName>
    </recommendedName>
</protein>
<dbReference type="PROSITE" id="PS50853">
    <property type="entry name" value="FN3"/>
    <property type="match status" value="2"/>
</dbReference>
<dbReference type="Gene3D" id="2.60.40.10">
    <property type="entry name" value="Immunoglobulins"/>
    <property type="match status" value="2"/>
</dbReference>
<proteinExistence type="predicted"/>
<evidence type="ECO:0000313" key="3">
    <source>
        <dbReference type="EMBL" id="KAJ8320232.1"/>
    </source>
</evidence>
<feature type="domain" description="Fibronectin type-III" evidence="2">
    <location>
        <begin position="180"/>
        <end position="295"/>
    </location>
</feature>
<keyword evidence="4" id="KW-1185">Reference proteome</keyword>
<evidence type="ECO:0000256" key="1">
    <source>
        <dbReference type="SAM" id="Coils"/>
    </source>
</evidence>
<sequence length="398" mass="44754">MGSHRGHTTVSMETAYTNIKTTVDLNIQKLKNSQSSLVNSLKLQRDNLKDIQQEINKRRNEVNTQCDALLAEIENKRSFFLADLDYEERIIQTDIEDLIKAMETIQGSTDALQTYSNEVLKQDKIKFLQEANSLNEKLNKALTECDSVHFQPSDDDSIRNKVVDFRREKSVLRDLHYLSAPSTPVVDVTRCSRSENTVILVVSPPNSIHDVIDQYEIHFCSEEQKSLEIEETLIVKNTPDDRLIARGVPNNAGGMVVIVIENLCKATTYYFCVSASNSAGKSANSEVVQCTTLLPGESVIPAPTIVESLCRQFTSSIQIYSASPQDVAVEQNISHFLLYRPVGQSRAWRTLSIYGRQDHRVFGLDSNMEYEFVVLACNPRGECHLSNKVSLQTEPSAD</sequence>
<dbReference type="Proteomes" id="UP001217089">
    <property type="component" value="Unassembled WGS sequence"/>
</dbReference>
<evidence type="ECO:0000259" key="2">
    <source>
        <dbReference type="PROSITE" id="PS50853"/>
    </source>
</evidence>
<feature type="coiled-coil region" evidence="1">
    <location>
        <begin position="117"/>
        <end position="144"/>
    </location>
</feature>
<dbReference type="PANTHER" id="PTHR24099:SF16">
    <property type="entry name" value="E3 UBIQUITIN-PROTEIN LIGASE MIDLINE-1-LIKE ISOFORM X1"/>
    <property type="match status" value="1"/>
</dbReference>
<dbReference type="SUPFAM" id="SSF49265">
    <property type="entry name" value="Fibronectin type III"/>
    <property type="match status" value="1"/>
</dbReference>
<dbReference type="SMART" id="SM00060">
    <property type="entry name" value="FN3"/>
    <property type="match status" value="2"/>
</dbReference>
<dbReference type="Pfam" id="PF00041">
    <property type="entry name" value="fn3"/>
    <property type="match status" value="1"/>
</dbReference>
<dbReference type="InterPro" id="IPR013783">
    <property type="entry name" value="Ig-like_fold"/>
</dbReference>
<dbReference type="InterPro" id="IPR036116">
    <property type="entry name" value="FN3_sf"/>
</dbReference>
<dbReference type="PANTHER" id="PTHR24099">
    <property type="entry name" value="E3 UBIQUITIN-PROTEIN LIGASE TRIM36-RELATED"/>
    <property type="match status" value="1"/>
</dbReference>
<feature type="domain" description="Fibronectin type-III" evidence="2">
    <location>
        <begin position="302"/>
        <end position="396"/>
    </location>
</feature>
<dbReference type="InterPro" id="IPR050617">
    <property type="entry name" value="E3_ligase_FN3/SPRY"/>
</dbReference>
<dbReference type="CDD" id="cd00063">
    <property type="entry name" value="FN3"/>
    <property type="match status" value="1"/>
</dbReference>
<comment type="caution">
    <text evidence="3">The sequence shown here is derived from an EMBL/GenBank/DDBJ whole genome shotgun (WGS) entry which is preliminary data.</text>
</comment>
<organism evidence="3 4">
    <name type="scientific">Tegillarca granosa</name>
    <name type="common">Malaysian cockle</name>
    <name type="synonym">Anadara granosa</name>
    <dbReference type="NCBI Taxonomy" id="220873"/>
    <lineage>
        <taxon>Eukaryota</taxon>
        <taxon>Metazoa</taxon>
        <taxon>Spiralia</taxon>
        <taxon>Lophotrochozoa</taxon>
        <taxon>Mollusca</taxon>
        <taxon>Bivalvia</taxon>
        <taxon>Autobranchia</taxon>
        <taxon>Pteriomorphia</taxon>
        <taxon>Arcoida</taxon>
        <taxon>Arcoidea</taxon>
        <taxon>Arcidae</taxon>
        <taxon>Tegillarca</taxon>
    </lineage>
</organism>